<proteinExistence type="predicted"/>
<dbReference type="Pfam" id="PF13511">
    <property type="entry name" value="DUF4124"/>
    <property type="match status" value="1"/>
</dbReference>
<protein>
    <submittedName>
        <fullName evidence="4">Glycolate oxidase iron-sulfur subunit</fullName>
    </submittedName>
</protein>
<gene>
    <name evidence="4" type="ORF">CLH62_07655</name>
</gene>
<evidence type="ECO:0000256" key="2">
    <source>
        <dbReference type="SAM" id="SignalP"/>
    </source>
</evidence>
<feature type="signal peptide" evidence="2">
    <location>
        <begin position="1"/>
        <end position="20"/>
    </location>
</feature>
<dbReference type="AlphaFoldDB" id="A0A2G1VKY3"/>
<feature type="chain" id="PRO_5013760354" evidence="2">
    <location>
        <begin position="21"/>
        <end position="147"/>
    </location>
</feature>
<accession>A0A2G1VKY3</accession>
<keyword evidence="2" id="KW-0732">Signal</keyword>
<feature type="region of interest" description="Disordered" evidence="1">
    <location>
        <begin position="73"/>
        <end position="101"/>
    </location>
</feature>
<name>A0A2G1VKY3_9GAMM</name>
<dbReference type="OrthoDB" id="7062774at2"/>
<reference evidence="4 5" key="1">
    <citation type="submission" date="2017-09" db="EMBL/GenBank/DDBJ databases">
        <title>The draft genome sequences of Marinobacter guineae M3B.</title>
        <authorList>
            <person name="Cao J."/>
        </authorList>
    </citation>
    <scope>NUCLEOTIDE SEQUENCE [LARGE SCALE GENOMIC DNA]</scope>
    <source>
        <strain evidence="4 5">M3B</strain>
    </source>
</reference>
<feature type="compositionally biased region" description="Basic and acidic residues" evidence="1">
    <location>
        <begin position="91"/>
        <end position="101"/>
    </location>
</feature>
<evidence type="ECO:0000313" key="4">
    <source>
        <dbReference type="EMBL" id="PHQ27432.1"/>
    </source>
</evidence>
<dbReference type="EMBL" id="NTFI01000001">
    <property type="protein sequence ID" value="PHQ27432.1"/>
    <property type="molecule type" value="Genomic_DNA"/>
</dbReference>
<evidence type="ECO:0000259" key="3">
    <source>
        <dbReference type="Pfam" id="PF13511"/>
    </source>
</evidence>
<dbReference type="RefSeq" id="WP_099617494.1">
    <property type="nucleotide sequence ID" value="NZ_KZ319339.1"/>
</dbReference>
<evidence type="ECO:0000313" key="5">
    <source>
        <dbReference type="Proteomes" id="UP000229044"/>
    </source>
</evidence>
<comment type="caution">
    <text evidence="4">The sequence shown here is derived from an EMBL/GenBank/DDBJ whole genome shotgun (WGS) entry which is preliminary data.</text>
</comment>
<sequence length="147" mass="16618">MPRILASLVVSFLITTGAHADVYTWIDSRGVAHFSDYPPGKIPHKQIQVQEPATVPMSENLRQGQRISGIREEVSSLLSSSSRPGKPVTSSRERADAKLEKTCGKYRRKLDQIQSRLRAGYSNDRGNSLRRQRRTLSQKLSRECILR</sequence>
<organism evidence="4 5">
    <name type="scientific">Marinobacter guineae</name>
    <dbReference type="NCBI Taxonomy" id="432303"/>
    <lineage>
        <taxon>Bacteria</taxon>
        <taxon>Pseudomonadati</taxon>
        <taxon>Pseudomonadota</taxon>
        <taxon>Gammaproteobacteria</taxon>
        <taxon>Pseudomonadales</taxon>
        <taxon>Marinobacteraceae</taxon>
        <taxon>Marinobacter</taxon>
    </lineage>
</organism>
<dbReference type="InterPro" id="IPR025392">
    <property type="entry name" value="DUF4124"/>
</dbReference>
<feature type="domain" description="DUF4124" evidence="3">
    <location>
        <begin position="13"/>
        <end position="56"/>
    </location>
</feature>
<evidence type="ECO:0000256" key="1">
    <source>
        <dbReference type="SAM" id="MobiDB-lite"/>
    </source>
</evidence>
<keyword evidence="5" id="KW-1185">Reference proteome</keyword>
<dbReference type="Proteomes" id="UP000229044">
    <property type="component" value="Unassembled WGS sequence"/>
</dbReference>